<keyword evidence="1" id="KW-1133">Transmembrane helix</keyword>
<dbReference type="Proteomes" id="UP000282084">
    <property type="component" value="Unassembled WGS sequence"/>
</dbReference>
<sequence length="131" mass="13371">MTGVRRWAVAAAACYVVWGLLHLGLGLSTVVGDLAGGFPEGELAAESLMFFVCAAVFGAQAVFVALALNRVNSRVGFWLNGVVLGVVDVAFLVVLVLPGHVDPIGGASGPVVWLLGTGCAVVALRREPVGA</sequence>
<keyword evidence="3" id="KW-1185">Reference proteome</keyword>
<feature type="transmembrane region" description="Helical" evidence="1">
    <location>
        <begin position="48"/>
        <end position="68"/>
    </location>
</feature>
<name>A0A495VZC8_9PSEU</name>
<feature type="transmembrane region" description="Helical" evidence="1">
    <location>
        <begin position="104"/>
        <end position="124"/>
    </location>
</feature>
<keyword evidence="1" id="KW-0472">Membrane</keyword>
<dbReference type="AlphaFoldDB" id="A0A495VZC8"/>
<organism evidence="2 3">
    <name type="scientific">Saccharothrix australiensis</name>
    <dbReference type="NCBI Taxonomy" id="2072"/>
    <lineage>
        <taxon>Bacteria</taxon>
        <taxon>Bacillati</taxon>
        <taxon>Actinomycetota</taxon>
        <taxon>Actinomycetes</taxon>
        <taxon>Pseudonocardiales</taxon>
        <taxon>Pseudonocardiaceae</taxon>
        <taxon>Saccharothrix</taxon>
    </lineage>
</organism>
<gene>
    <name evidence="2" type="ORF">C8E97_3450</name>
</gene>
<proteinExistence type="predicted"/>
<evidence type="ECO:0000256" key="1">
    <source>
        <dbReference type="SAM" id="Phobius"/>
    </source>
</evidence>
<comment type="caution">
    <text evidence="2">The sequence shown here is derived from an EMBL/GenBank/DDBJ whole genome shotgun (WGS) entry which is preliminary data.</text>
</comment>
<dbReference type="RefSeq" id="WP_211347046.1">
    <property type="nucleotide sequence ID" value="NZ_RBXO01000001.1"/>
</dbReference>
<evidence type="ECO:0000313" key="3">
    <source>
        <dbReference type="Proteomes" id="UP000282084"/>
    </source>
</evidence>
<accession>A0A495VZC8</accession>
<keyword evidence="1" id="KW-0812">Transmembrane</keyword>
<dbReference type="EMBL" id="RBXO01000001">
    <property type="protein sequence ID" value="RKT54801.1"/>
    <property type="molecule type" value="Genomic_DNA"/>
</dbReference>
<evidence type="ECO:0000313" key="2">
    <source>
        <dbReference type="EMBL" id="RKT54801.1"/>
    </source>
</evidence>
<protein>
    <submittedName>
        <fullName evidence="2">Uncharacterized protein</fullName>
    </submittedName>
</protein>
<feature type="transmembrane region" description="Helical" evidence="1">
    <location>
        <begin position="7"/>
        <end position="28"/>
    </location>
</feature>
<reference evidence="2 3" key="1">
    <citation type="submission" date="2018-10" db="EMBL/GenBank/DDBJ databases">
        <title>Sequencing the genomes of 1000 actinobacteria strains.</title>
        <authorList>
            <person name="Klenk H.-P."/>
        </authorList>
    </citation>
    <scope>NUCLEOTIDE SEQUENCE [LARGE SCALE GENOMIC DNA]</scope>
    <source>
        <strain evidence="2 3">DSM 43800</strain>
    </source>
</reference>
<feature type="transmembrane region" description="Helical" evidence="1">
    <location>
        <begin position="75"/>
        <end position="98"/>
    </location>
</feature>